<evidence type="ECO:0000313" key="2">
    <source>
        <dbReference type="Proteomes" id="UP001163603"/>
    </source>
</evidence>
<proteinExistence type="predicted"/>
<dbReference type="Proteomes" id="UP001163603">
    <property type="component" value="Chromosome 3"/>
</dbReference>
<name>A0ACC0Z777_9ROSI</name>
<reference evidence="2" key="1">
    <citation type="journal article" date="2023" name="G3 (Bethesda)">
        <title>Genome assembly and association tests identify interacting loci associated with vigor, precocity, and sex in interspecific pistachio rootstocks.</title>
        <authorList>
            <person name="Palmer W."/>
            <person name="Jacygrad E."/>
            <person name="Sagayaradj S."/>
            <person name="Cavanaugh K."/>
            <person name="Han R."/>
            <person name="Bertier L."/>
            <person name="Beede B."/>
            <person name="Kafkas S."/>
            <person name="Golino D."/>
            <person name="Preece J."/>
            <person name="Michelmore R."/>
        </authorList>
    </citation>
    <scope>NUCLEOTIDE SEQUENCE [LARGE SCALE GENOMIC DNA]</scope>
</reference>
<dbReference type="EMBL" id="CM047738">
    <property type="protein sequence ID" value="KAJ0046674.1"/>
    <property type="molecule type" value="Genomic_DNA"/>
</dbReference>
<sequence>MSPAKSLDCATPLLEAAPTNDHHGEEETRKGWWKKVMDVEEAKNQVLFSLPMIVTNVCYYAIPLVSVMFAGHLGQLELAGASLANSWATVTGFAFMPILILLHQDPAISRQAALYMKYLIPGLYAYGFLQNILRFLQTQSIVKPLVFFSVLPVGIHFGIAYGLVHGTSLGFKGASLAASLSLWISTALLAIYVLCGKNFEHTWEGFSFEAFGFIFSNLKFALPSAAMVCLEFWAFEILVLLAGWMPNPELTTSLIAMCVNTEDIAYMITYGLSAAASPELIKEFASLTPFLATSMAVDPMQGVLSGVARGCGWQNFTVWLNLATFYLIGMPIALLLGFKLKLYAKGLWIGLICDLSSQGGTLLLITLCRNWSKMEIVVKREKESLV</sequence>
<protein>
    <submittedName>
        <fullName evidence="1">Uncharacterized protein</fullName>
    </submittedName>
</protein>
<accession>A0ACC0Z777</accession>
<gene>
    <name evidence="1" type="ORF">Pint_04595</name>
</gene>
<comment type="caution">
    <text evidence="1">The sequence shown here is derived from an EMBL/GenBank/DDBJ whole genome shotgun (WGS) entry which is preliminary data.</text>
</comment>
<keyword evidence="2" id="KW-1185">Reference proteome</keyword>
<evidence type="ECO:0000313" key="1">
    <source>
        <dbReference type="EMBL" id="KAJ0046674.1"/>
    </source>
</evidence>
<organism evidence="1 2">
    <name type="scientific">Pistacia integerrima</name>
    <dbReference type="NCBI Taxonomy" id="434235"/>
    <lineage>
        <taxon>Eukaryota</taxon>
        <taxon>Viridiplantae</taxon>
        <taxon>Streptophyta</taxon>
        <taxon>Embryophyta</taxon>
        <taxon>Tracheophyta</taxon>
        <taxon>Spermatophyta</taxon>
        <taxon>Magnoliopsida</taxon>
        <taxon>eudicotyledons</taxon>
        <taxon>Gunneridae</taxon>
        <taxon>Pentapetalae</taxon>
        <taxon>rosids</taxon>
        <taxon>malvids</taxon>
        <taxon>Sapindales</taxon>
        <taxon>Anacardiaceae</taxon>
        <taxon>Pistacia</taxon>
    </lineage>
</organism>